<dbReference type="Pfam" id="PF13561">
    <property type="entry name" value="adh_short_C2"/>
    <property type="match status" value="1"/>
</dbReference>
<proteinExistence type="inferred from homology"/>
<evidence type="ECO:0000313" key="4">
    <source>
        <dbReference type="Proteomes" id="UP000316541"/>
    </source>
</evidence>
<dbReference type="PANTHER" id="PTHR43477">
    <property type="entry name" value="DIHYDROANTICAPSIN 7-DEHYDROGENASE"/>
    <property type="match status" value="1"/>
</dbReference>
<dbReference type="InterPro" id="IPR036291">
    <property type="entry name" value="NAD(P)-bd_dom_sf"/>
</dbReference>
<evidence type="ECO:0000256" key="1">
    <source>
        <dbReference type="ARBA" id="ARBA00006484"/>
    </source>
</evidence>
<accession>A0A544YQG6</accession>
<dbReference type="AlphaFoldDB" id="A0A544YQG6"/>
<name>A0A544YQG6_9ACTN</name>
<dbReference type="InterPro" id="IPR051122">
    <property type="entry name" value="SDR_DHRS6-like"/>
</dbReference>
<dbReference type="PRINTS" id="PR00081">
    <property type="entry name" value="GDHRDH"/>
</dbReference>
<reference evidence="3 4" key="1">
    <citation type="submission" date="2019-07" db="EMBL/GenBank/DDBJ databases">
        <title>Microbispora hainanensis DSM 45428.</title>
        <authorList>
            <person name="Thawai C."/>
        </authorList>
    </citation>
    <scope>NUCLEOTIDE SEQUENCE [LARGE SCALE GENOMIC DNA]</scope>
    <source>
        <strain evidence="3 4">DSM 45428</strain>
    </source>
</reference>
<dbReference type="GO" id="GO:0016491">
    <property type="term" value="F:oxidoreductase activity"/>
    <property type="evidence" value="ECO:0007669"/>
    <property type="project" value="UniProtKB-KW"/>
</dbReference>
<gene>
    <name evidence="3" type="ORF">FLX08_21710</name>
</gene>
<protein>
    <submittedName>
        <fullName evidence="3">SDR family oxidoreductase</fullName>
    </submittedName>
</protein>
<organism evidence="3 4">
    <name type="scientific">Microbispora hainanensis</name>
    <dbReference type="NCBI Taxonomy" id="568844"/>
    <lineage>
        <taxon>Bacteria</taxon>
        <taxon>Bacillati</taxon>
        <taxon>Actinomycetota</taxon>
        <taxon>Actinomycetes</taxon>
        <taxon>Streptosporangiales</taxon>
        <taxon>Streptosporangiaceae</taxon>
        <taxon>Microbispora</taxon>
    </lineage>
</organism>
<comment type="caution">
    <text evidence="3">The sequence shown here is derived from an EMBL/GenBank/DDBJ whole genome shotgun (WGS) entry which is preliminary data.</text>
</comment>
<dbReference type="EMBL" id="VIRM01000027">
    <property type="protein sequence ID" value="TQS19005.1"/>
    <property type="molecule type" value="Genomic_DNA"/>
</dbReference>
<dbReference type="InterPro" id="IPR002347">
    <property type="entry name" value="SDR_fam"/>
</dbReference>
<comment type="similarity">
    <text evidence="1">Belongs to the short-chain dehydrogenases/reductases (SDR) family.</text>
</comment>
<dbReference type="Proteomes" id="UP000316541">
    <property type="component" value="Unassembled WGS sequence"/>
</dbReference>
<keyword evidence="2" id="KW-0560">Oxidoreductase</keyword>
<evidence type="ECO:0000313" key="3">
    <source>
        <dbReference type="EMBL" id="TQS19005.1"/>
    </source>
</evidence>
<evidence type="ECO:0000256" key="2">
    <source>
        <dbReference type="ARBA" id="ARBA00023002"/>
    </source>
</evidence>
<dbReference type="RefSeq" id="WP_142620720.1">
    <property type="nucleotide sequence ID" value="NZ_VIRM01000027.1"/>
</dbReference>
<sequence>MDLQGQRVVVLGGTSGIGLATAESAARQGAAVTVVSSRPASIERALSRLTGHNGGGCVGRVADLTDARAVSRLFEDLGEFSHLVYTAGEPLTMMPVDTLDLDAARDFFGLRYFGALGAVRAALPYLRKDGSITLTTGIAKDRPGAGWAVAASICGAMEALTKALAVELAPIRVNVVSPGFVRSPLWSAMGEEERERMYAGIGAAIPAGRVGEVEDIARAYVFLMTEPFATGTVLTVDGGNVLV</sequence>
<dbReference type="SUPFAM" id="SSF51735">
    <property type="entry name" value="NAD(P)-binding Rossmann-fold domains"/>
    <property type="match status" value="1"/>
</dbReference>
<dbReference type="PANTHER" id="PTHR43477:SF1">
    <property type="entry name" value="DIHYDROANTICAPSIN 7-DEHYDROGENASE"/>
    <property type="match status" value="1"/>
</dbReference>
<dbReference type="Gene3D" id="3.40.50.720">
    <property type="entry name" value="NAD(P)-binding Rossmann-like Domain"/>
    <property type="match status" value="1"/>
</dbReference>